<name>A0A0R1ULE3_9LACO</name>
<dbReference type="STRING" id="1423753.FD28_GL000642"/>
<organism evidence="2 3">
    <name type="scientific">Levilactobacillus hammesii DSM 16381</name>
    <dbReference type="NCBI Taxonomy" id="1423753"/>
    <lineage>
        <taxon>Bacteria</taxon>
        <taxon>Bacillati</taxon>
        <taxon>Bacillota</taxon>
        <taxon>Bacilli</taxon>
        <taxon>Lactobacillales</taxon>
        <taxon>Lactobacillaceae</taxon>
        <taxon>Levilactobacillus</taxon>
    </lineage>
</organism>
<keyword evidence="1" id="KW-0732">Signal</keyword>
<proteinExistence type="predicted"/>
<dbReference type="PATRIC" id="fig|1423753.3.peg.673"/>
<sequence>MLANMKAKHFVPVLALTVGLALGGVALPSTTAEAKIHYTKMPKSFIGTWVNLSHENYSGTRYTYRTTLKISKYNYQMKYVVNGRTISKVNWSGKKKADFYKHSDLGVKKGKHGRWRISQYGMNSIFNETYKRVKHNGKQALVSLDTYDDGSPLNIYYYKK</sequence>
<evidence type="ECO:0000313" key="2">
    <source>
        <dbReference type="EMBL" id="KRL94095.1"/>
    </source>
</evidence>
<dbReference type="EMBL" id="AZFS01000060">
    <property type="protein sequence ID" value="KRL94095.1"/>
    <property type="molecule type" value="Genomic_DNA"/>
</dbReference>
<gene>
    <name evidence="2" type="ORF">FD28_GL000642</name>
</gene>
<evidence type="ECO:0000313" key="3">
    <source>
        <dbReference type="Proteomes" id="UP000051580"/>
    </source>
</evidence>
<reference evidence="2 3" key="1">
    <citation type="journal article" date="2015" name="Genome Announc.">
        <title>Expanding the biotechnology potential of lactobacilli through comparative genomics of 213 strains and associated genera.</title>
        <authorList>
            <person name="Sun Z."/>
            <person name="Harris H.M."/>
            <person name="McCann A."/>
            <person name="Guo C."/>
            <person name="Argimon S."/>
            <person name="Zhang W."/>
            <person name="Yang X."/>
            <person name="Jeffery I.B."/>
            <person name="Cooney J.C."/>
            <person name="Kagawa T.F."/>
            <person name="Liu W."/>
            <person name="Song Y."/>
            <person name="Salvetti E."/>
            <person name="Wrobel A."/>
            <person name="Rasinkangas P."/>
            <person name="Parkhill J."/>
            <person name="Rea M.C."/>
            <person name="O'Sullivan O."/>
            <person name="Ritari J."/>
            <person name="Douillard F.P."/>
            <person name="Paul Ross R."/>
            <person name="Yang R."/>
            <person name="Briner A.E."/>
            <person name="Felis G.E."/>
            <person name="de Vos W.M."/>
            <person name="Barrangou R."/>
            <person name="Klaenhammer T.R."/>
            <person name="Caufield P.W."/>
            <person name="Cui Y."/>
            <person name="Zhang H."/>
            <person name="O'Toole P.W."/>
        </authorList>
    </citation>
    <scope>NUCLEOTIDE SEQUENCE [LARGE SCALE GENOMIC DNA]</scope>
    <source>
        <strain evidence="2 3">DSM 16381</strain>
    </source>
</reference>
<evidence type="ECO:0008006" key="4">
    <source>
        <dbReference type="Google" id="ProtNLM"/>
    </source>
</evidence>
<comment type="caution">
    <text evidence="2">The sequence shown here is derived from an EMBL/GenBank/DDBJ whole genome shotgun (WGS) entry which is preliminary data.</text>
</comment>
<keyword evidence="3" id="KW-1185">Reference proteome</keyword>
<accession>A0A0R1ULE3</accession>
<dbReference type="AlphaFoldDB" id="A0A0R1ULE3"/>
<feature type="chain" id="PRO_5006411808" description="DUF5640 domain-containing protein" evidence="1">
    <location>
        <begin position="35"/>
        <end position="160"/>
    </location>
</feature>
<feature type="signal peptide" evidence="1">
    <location>
        <begin position="1"/>
        <end position="34"/>
    </location>
</feature>
<evidence type="ECO:0000256" key="1">
    <source>
        <dbReference type="SAM" id="SignalP"/>
    </source>
</evidence>
<dbReference type="Proteomes" id="UP000051580">
    <property type="component" value="Unassembled WGS sequence"/>
</dbReference>
<protein>
    <recommendedName>
        <fullName evidence="4">DUF5640 domain-containing protein</fullName>
    </recommendedName>
</protein>